<dbReference type="Proteomes" id="UP001597394">
    <property type="component" value="Unassembled WGS sequence"/>
</dbReference>
<evidence type="ECO:0000256" key="1">
    <source>
        <dbReference type="ARBA" id="ARBA00022729"/>
    </source>
</evidence>
<dbReference type="Gene3D" id="2.60.120.260">
    <property type="entry name" value="Galactose-binding domain-like"/>
    <property type="match status" value="1"/>
</dbReference>
<dbReference type="Pfam" id="PF18962">
    <property type="entry name" value="Por_Secre_tail"/>
    <property type="match status" value="1"/>
</dbReference>
<proteinExistence type="predicted"/>
<keyword evidence="1 2" id="KW-0732">Signal</keyword>
<evidence type="ECO:0000259" key="3">
    <source>
        <dbReference type="Pfam" id="PF18962"/>
    </source>
</evidence>
<evidence type="ECO:0000313" key="5">
    <source>
        <dbReference type="Proteomes" id="UP001597394"/>
    </source>
</evidence>
<comment type="caution">
    <text evidence="4">The sequence shown here is derived from an EMBL/GenBank/DDBJ whole genome shotgun (WGS) entry which is preliminary data.</text>
</comment>
<evidence type="ECO:0000313" key="4">
    <source>
        <dbReference type="EMBL" id="MFD2544868.1"/>
    </source>
</evidence>
<sequence>MKKIFTILGITAVAAVSAQNLMPNPGFEAWTGTAPDGWFVTGTTIVQGTGANAHSGTFAVGITAPASASGNRTISPTTDIPVDLTKTYVFSGWYLDNTPNAKFKYWNQFRNTADTGANAMQAADFSVDSPEWKFFTAEAMPNAGATVARPGLRVYGESATNNGGVIYVDDVLFADKSTMAVTDVKSFDKAVKMNTIVGNELRVMLPERATVNIYSAEGRLVSSNRVSNGEAINTSSMAKGTYIVTVDNGSAKMSRKVIKN</sequence>
<evidence type="ECO:0000256" key="2">
    <source>
        <dbReference type="SAM" id="SignalP"/>
    </source>
</evidence>
<organism evidence="4 5">
    <name type="scientific">Kaistella montana</name>
    <dbReference type="NCBI Taxonomy" id="1849733"/>
    <lineage>
        <taxon>Bacteria</taxon>
        <taxon>Pseudomonadati</taxon>
        <taxon>Bacteroidota</taxon>
        <taxon>Flavobacteriia</taxon>
        <taxon>Flavobacteriales</taxon>
        <taxon>Weeksellaceae</taxon>
        <taxon>Chryseobacterium group</taxon>
        <taxon>Kaistella</taxon>
    </lineage>
</organism>
<gene>
    <name evidence="4" type="ORF">ACFSO8_05260</name>
</gene>
<dbReference type="RefSeq" id="WP_255928314.1">
    <property type="nucleotide sequence ID" value="NZ_JANFQP010000001.1"/>
</dbReference>
<feature type="chain" id="PRO_5046597927" evidence="2">
    <location>
        <begin position="19"/>
        <end position="260"/>
    </location>
</feature>
<dbReference type="EMBL" id="JBHULG010000001">
    <property type="protein sequence ID" value="MFD2544868.1"/>
    <property type="molecule type" value="Genomic_DNA"/>
</dbReference>
<dbReference type="InterPro" id="IPR026444">
    <property type="entry name" value="Secre_tail"/>
</dbReference>
<dbReference type="SUPFAM" id="SSF49785">
    <property type="entry name" value="Galactose-binding domain-like"/>
    <property type="match status" value="1"/>
</dbReference>
<dbReference type="InterPro" id="IPR008979">
    <property type="entry name" value="Galactose-bd-like_sf"/>
</dbReference>
<name>A0ABW5K7K2_9FLAO</name>
<feature type="domain" description="Secretion system C-terminal sorting" evidence="3">
    <location>
        <begin position="208"/>
        <end position="258"/>
    </location>
</feature>
<protein>
    <submittedName>
        <fullName evidence="4">T9SS type A sorting domain-containing protein</fullName>
    </submittedName>
</protein>
<feature type="signal peptide" evidence="2">
    <location>
        <begin position="1"/>
        <end position="18"/>
    </location>
</feature>
<reference evidence="5" key="1">
    <citation type="journal article" date="2019" name="Int. J. Syst. Evol. Microbiol.">
        <title>The Global Catalogue of Microorganisms (GCM) 10K type strain sequencing project: providing services to taxonomists for standard genome sequencing and annotation.</title>
        <authorList>
            <consortium name="The Broad Institute Genomics Platform"/>
            <consortium name="The Broad Institute Genome Sequencing Center for Infectious Disease"/>
            <person name="Wu L."/>
            <person name="Ma J."/>
        </authorList>
    </citation>
    <scope>NUCLEOTIDE SEQUENCE [LARGE SCALE GENOMIC DNA]</scope>
    <source>
        <strain evidence="5">KCTC 52204</strain>
    </source>
</reference>
<accession>A0ABW5K7K2</accession>
<keyword evidence="5" id="KW-1185">Reference proteome</keyword>
<dbReference type="NCBIfam" id="TIGR04183">
    <property type="entry name" value="Por_Secre_tail"/>
    <property type="match status" value="1"/>
</dbReference>